<evidence type="ECO:0000256" key="2">
    <source>
        <dbReference type="ARBA" id="ARBA00023125"/>
    </source>
</evidence>
<sequence length="186" mass="20482">MPRAGLSTEVIVEEAARVVDQVGRNRLTLAELAKRFGVAQPSLYKHVDGLEDLHRLLSMKVMYDMGDIIRRASTGKAGADALRAVANAYRSFALAHPGHYTYVFRTPTPGDTQFAAATDDVLSVLYAVFEGYGISGEDVVDAARFVRSTLHGFVRLELDGGFEMPYSIDRSFEHLIEATDQALANW</sequence>
<dbReference type="AlphaFoldDB" id="A0AAE4CNP1"/>
<dbReference type="RefSeq" id="WP_310276137.1">
    <property type="nucleotide sequence ID" value="NZ_JAVDXW010000001.1"/>
</dbReference>
<dbReference type="InterPro" id="IPR050109">
    <property type="entry name" value="HTH-type_TetR-like_transc_reg"/>
</dbReference>
<evidence type="ECO:0000259" key="5">
    <source>
        <dbReference type="PROSITE" id="PS50977"/>
    </source>
</evidence>
<dbReference type="Gene3D" id="1.10.10.60">
    <property type="entry name" value="Homeodomain-like"/>
    <property type="match status" value="1"/>
</dbReference>
<dbReference type="PANTHER" id="PTHR30055">
    <property type="entry name" value="HTH-TYPE TRANSCRIPTIONAL REGULATOR RUTR"/>
    <property type="match status" value="1"/>
</dbReference>
<dbReference type="InterPro" id="IPR001647">
    <property type="entry name" value="HTH_TetR"/>
</dbReference>
<evidence type="ECO:0000313" key="6">
    <source>
        <dbReference type="EMBL" id="MDR7303671.1"/>
    </source>
</evidence>
<keyword evidence="7" id="KW-1185">Reference proteome</keyword>
<dbReference type="Pfam" id="PF13305">
    <property type="entry name" value="TetR_C_33"/>
    <property type="match status" value="1"/>
</dbReference>
<feature type="domain" description="HTH tetR-type" evidence="5">
    <location>
        <begin position="5"/>
        <end position="65"/>
    </location>
</feature>
<organism evidence="6 7">
    <name type="scientific">Haloactinomyces albus</name>
    <dbReference type="NCBI Taxonomy" id="1352928"/>
    <lineage>
        <taxon>Bacteria</taxon>
        <taxon>Bacillati</taxon>
        <taxon>Actinomycetota</taxon>
        <taxon>Actinomycetes</taxon>
        <taxon>Actinopolysporales</taxon>
        <taxon>Actinopolysporaceae</taxon>
        <taxon>Haloactinomyces</taxon>
    </lineage>
</organism>
<dbReference type="Gene3D" id="1.10.357.10">
    <property type="entry name" value="Tetracycline Repressor, domain 2"/>
    <property type="match status" value="1"/>
</dbReference>
<dbReference type="SUPFAM" id="SSF48498">
    <property type="entry name" value="Tetracyclin repressor-like, C-terminal domain"/>
    <property type="match status" value="1"/>
</dbReference>
<comment type="caution">
    <text evidence="6">The sequence shown here is derived from an EMBL/GenBank/DDBJ whole genome shotgun (WGS) entry which is preliminary data.</text>
</comment>
<dbReference type="Proteomes" id="UP001180845">
    <property type="component" value="Unassembled WGS sequence"/>
</dbReference>
<dbReference type="InterPro" id="IPR025996">
    <property type="entry name" value="MT1864/Rv1816-like_C"/>
</dbReference>
<feature type="DNA-binding region" description="H-T-H motif" evidence="4">
    <location>
        <begin position="28"/>
        <end position="47"/>
    </location>
</feature>
<protein>
    <submittedName>
        <fullName evidence="6">AcrR family transcriptional regulator</fullName>
    </submittedName>
</protein>
<dbReference type="SUPFAM" id="SSF46689">
    <property type="entry name" value="Homeodomain-like"/>
    <property type="match status" value="1"/>
</dbReference>
<reference evidence="6" key="1">
    <citation type="submission" date="2023-07" db="EMBL/GenBank/DDBJ databases">
        <title>Sequencing the genomes of 1000 actinobacteria strains.</title>
        <authorList>
            <person name="Klenk H.-P."/>
        </authorList>
    </citation>
    <scope>NUCLEOTIDE SEQUENCE</scope>
    <source>
        <strain evidence="6">DSM 45977</strain>
    </source>
</reference>
<dbReference type="GO" id="GO:0003700">
    <property type="term" value="F:DNA-binding transcription factor activity"/>
    <property type="evidence" value="ECO:0007669"/>
    <property type="project" value="TreeGrafter"/>
</dbReference>
<evidence type="ECO:0000313" key="7">
    <source>
        <dbReference type="Proteomes" id="UP001180845"/>
    </source>
</evidence>
<evidence type="ECO:0000256" key="4">
    <source>
        <dbReference type="PROSITE-ProRule" id="PRU00335"/>
    </source>
</evidence>
<name>A0AAE4CNP1_9ACTN</name>
<dbReference type="GO" id="GO:0000976">
    <property type="term" value="F:transcription cis-regulatory region binding"/>
    <property type="evidence" value="ECO:0007669"/>
    <property type="project" value="TreeGrafter"/>
</dbReference>
<accession>A0AAE4CNP1</accession>
<dbReference type="EMBL" id="JAVDXW010000001">
    <property type="protein sequence ID" value="MDR7303671.1"/>
    <property type="molecule type" value="Genomic_DNA"/>
</dbReference>
<proteinExistence type="predicted"/>
<dbReference type="Pfam" id="PF00440">
    <property type="entry name" value="TetR_N"/>
    <property type="match status" value="1"/>
</dbReference>
<dbReference type="InterPro" id="IPR036271">
    <property type="entry name" value="Tet_transcr_reg_TetR-rel_C_sf"/>
</dbReference>
<keyword evidence="3" id="KW-0804">Transcription</keyword>
<dbReference type="InterPro" id="IPR009057">
    <property type="entry name" value="Homeodomain-like_sf"/>
</dbReference>
<keyword evidence="2 4" id="KW-0238">DNA-binding</keyword>
<dbReference type="PROSITE" id="PS50977">
    <property type="entry name" value="HTH_TETR_2"/>
    <property type="match status" value="1"/>
</dbReference>
<gene>
    <name evidence="6" type="ORF">JOF55_003852</name>
</gene>
<evidence type="ECO:0000256" key="3">
    <source>
        <dbReference type="ARBA" id="ARBA00023163"/>
    </source>
</evidence>
<keyword evidence="1" id="KW-0805">Transcription regulation</keyword>
<evidence type="ECO:0000256" key="1">
    <source>
        <dbReference type="ARBA" id="ARBA00023015"/>
    </source>
</evidence>
<dbReference type="PANTHER" id="PTHR30055:SF239">
    <property type="entry name" value="TRANSCRIPTIONAL REGULATORY PROTEIN"/>
    <property type="match status" value="1"/>
</dbReference>